<evidence type="ECO:0000256" key="1">
    <source>
        <dbReference type="ARBA" id="ARBA00023125"/>
    </source>
</evidence>
<dbReference type="InterPro" id="IPR009057">
    <property type="entry name" value="Homeodomain-like_sf"/>
</dbReference>
<dbReference type="EMBL" id="CP013023">
    <property type="protein sequence ID" value="ANF95906.1"/>
    <property type="molecule type" value="Genomic_DNA"/>
</dbReference>
<evidence type="ECO:0000259" key="3">
    <source>
        <dbReference type="PROSITE" id="PS50977"/>
    </source>
</evidence>
<dbReference type="SUPFAM" id="SSF46689">
    <property type="entry name" value="Homeodomain-like"/>
    <property type="match status" value="1"/>
</dbReference>
<evidence type="ECO:0000313" key="5">
    <source>
        <dbReference type="Proteomes" id="UP000078148"/>
    </source>
</evidence>
<dbReference type="PRINTS" id="PR00455">
    <property type="entry name" value="HTHTETR"/>
</dbReference>
<dbReference type="KEGG" id="pbv:AR543_07735"/>
<dbReference type="PROSITE" id="PS50977">
    <property type="entry name" value="HTH_TETR_2"/>
    <property type="match status" value="1"/>
</dbReference>
<protein>
    <submittedName>
        <fullName evidence="4">TetR family transcriptional regulator</fullName>
    </submittedName>
</protein>
<sequence>MNKSWHQQVKNQHREEIITAGRELFLQRNFPDVNIREVCQLAGISRVTFYKHFSSLDELVFEVQMSIMQQMTDYITAPSSQSGSGRQQLEKILYRWVDYAKSYPRQLRFITLFDLYYDSGTASPELKQQYEQFVNAEGRQGFLQSILEQGIADGSLASELNPVHSGFRIFQTLMGLLQRMSMTCLPDYGTAVTYDDIVMPVVQMLIDTISPH</sequence>
<dbReference type="STRING" id="1616788.AR543_07735"/>
<feature type="DNA-binding region" description="H-T-H motif" evidence="2">
    <location>
        <begin position="34"/>
        <end position="53"/>
    </location>
</feature>
<dbReference type="GO" id="GO:0003677">
    <property type="term" value="F:DNA binding"/>
    <property type="evidence" value="ECO:0007669"/>
    <property type="project" value="UniProtKB-UniRule"/>
</dbReference>
<organism evidence="4 5">
    <name type="scientific">Paenibacillus bovis</name>
    <dbReference type="NCBI Taxonomy" id="1616788"/>
    <lineage>
        <taxon>Bacteria</taxon>
        <taxon>Bacillati</taxon>
        <taxon>Bacillota</taxon>
        <taxon>Bacilli</taxon>
        <taxon>Bacillales</taxon>
        <taxon>Paenibacillaceae</taxon>
        <taxon>Paenibacillus</taxon>
    </lineage>
</organism>
<dbReference type="InterPro" id="IPR036271">
    <property type="entry name" value="Tet_transcr_reg_TetR-rel_C_sf"/>
</dbReference>
<accession>A0A172ZE32</accession>
<dbReference type="PANTHER" id="PTHR43479:SF11">
    <property type="entry name" value="ACREF_ENVCD OPERON REPRESSOR-RELATED"/>
    <property type="match status" value="1"/>
</dbReference>
<evidence type="ECO:0000313" key="4">
    <source>
        <dbReference type="EMBL" id="ANF95906.1"/>
    </source>
</evidence>
<keyword evidence="1 2" id="KW-0238">DNA-binding</keyword>
<dbReference type="SUPFAM" id="SSF48498">
    <property type="entry name" value="Tetracyclin repressor-like, C-terminal domain"/>
    <property type="match status" value="1"/>
</dbReference>
<keyword evidence="5" id="KW-1185">Reference proteome</keyword>
<dbReference type="Gene3D" id="1.10.357.10">
    <property type="entry name" value="Tetracycline Repressor, domain 2"/>
    <property type="match status" value="1"/>
</dbReference>
<dbReference type="PANTHER" id="PTHR43479">
    <property type="entry name" value="ACREF/ENVCD OPERON REPRESSOR-RELATED"/>
    <property type="match status" value="1"/>
</dbReference>
<feature type="domain" description="HTH tetR-type" evidence="3">
    <location>
        <begin position="11"/>
        <end position="71"/>
    </location>
</feature>
<proteinExistence type="predicted"/>
<dbReference type="InterPro" id="IPR050624">
    <property type="entry name" value="HTH-type_Tx_Regulator"/>
</dbReference>
<reference evidence="4 5" key="2">
    <citation type="journal article" date="2016" name="Int. J. Syst. Evol. Microbiol.">
        <title>Paenibacillus bovis sp. nov., isolated from raw yak (Bos grunniens) milk.</title>
        <authorList>
            <person name="Gao C."/>
            <person name="Han J."/>
            <person name="Liu Z."/>
            <person name="Xu X."/>
            <person name="Hang F."/>
            <person name="Wu Z."/>
        </authorList>
    </citation>
    <scope>NUCLEOTIDE SEQUENCE [LARGE SCALE GENOMIC DNA]</scope>
    <source>
        <strain evidence="4 5">BD3526</strain>
    </source>
</reference>
<gene>
    <name evidence="4" type="ORF">AR543_07735</name>
</gene>
<reference evidence="5" key="1">
    <citation type="submission" date="2015-10" db="EMBL/GenBank/DDBJ databases">
        <title>Genome of Paenibacillus bovis sp. nov.</title>
        <authorList>
            <person name="Wu Z."/>
            <person name="Gao C."/>
            <person name="Liu Z."/>
            <person name="Zheng H."/>
        </authorList>
    </citation>
    <scope>NUCLEOTIDE SEQUENCE [LARGE SCALE GENOMIC DNA]</scope>
    <source>
        <strain evidence="5">BD3526</strain>
    </source>
</reference>
<dbReference type="OrthoDB" id="118249at2"/>
<dbReference type="InterPro" id="IPR001647">
    <property type="entry name" value="HTH_TetR"/>
</dbReference>
<dbReference type="Proteomes" id="UP000078148">
    <property type="component" value="Chromosome"/>
</dbReference>
<dbReference type="AlphaFoldDB" id="A0A172ZE32"/>
<name>A0A172ZE32_9BACL</name>
<dbReference type="Pfam" id="PF00440">
    <property type="entry name" value="TetR_N"/>
    <property type="match status" value="1"/>
</dbReference>
<evidence type="ECO:0000256" key="2">
    <source>
        <dbReference type="PROSITE-ProRule" id="PRU00335"/>
    </source>
</evidence>
<dbReference type="RefSeq" id="WP_060533275.1">
    <property type="nucleotide sequence ID" value="NZ_CP013023.1"/>
</dbReference>